<reference evidence="7 8" key="1">
    <citation type="journal article" date="2017" name="ISME J.">
        <title>Energy and carbon metabolisms in a deep terrestrial subsurface fluid microbial community.</title>
        <authorList>
            <person name="Momper L."/>
            <person name="Jungbluth S.P."/>
            <person name="Lee M.D."/>
            <person name="Amend J.P."/>
        </authorList>
    </citation>
    <scope>NUCLEOTIDE SEQUENCE [LARGE SCALE GENOMIC DNA]</scope>
    <source>
        <strain evidence="7">SURF_5</strain>
    </source>
</reference>
<proteinExistence type="predicted"/>
<dbReference type="PRINTS" id="PR00455">
    <property type="entry name" value="HTHTETR"/>
</dbReference>
<dbReference type="InterPro" id="IPR039538">
    <property type="entry name" value="BetI_C"/>
</dbReference>
<dbReference type="SUPFAM" id="SSF46689">
    <property type="entry name" value="Homeodomain-like"/>
    <property type="match status" value="1"/>
</dbReference>
<comment type="caution">
    <text evidence="7">The sequence shown here is derived from an EMBL/GenBank/DDBJ whole genome shotgun (WGS) entry which is preliminary data.</text>
</comment>
<dbReference type="Proteomes" id="UP000265882">
    <property type="component" value="Unassembled WGS sequence"/>
</dbReference>
<feature type="DNA-binding region" description="H-T-H motif" evidence="5">
    <location>
        <begin position="31"/>
        <end position="50"/>
    </location>
</feature>
<dbReference type="EMBL" id="QZKU01000114">
    <property type="protein sequence ID" value="RJP17539.1"/>
    <property type="molecule type" value="Genomic_DNA"/>
</dbReference>
<dbReference type="PANTHER" id="PTHR43479:SF11">
    <property type="entry name" value="ACREF_ENVCD OPERON REPRESSOR-RELATED"/>
    <property type="match status" value="1"/>
</dbReference>
<keyword evidence="1" id="KW-0678">Repressor</keyword>
<evidence type="ECO:0000256" key="1">
    <source>
        <dbReference type="ARBA" id="ARBA00022491"/>
    </source>
</evidence>
<evidence type="ECO:0000313" key="7">
    <source>
        <dbReference type="EMBL" id="RJP17539.1"/>
    </source>
</evidence>
<evidence type="ECO:0000256" key="5">
    <source>
        <dbReference type="PROSITE-ProRule" id="PRU00335"/>
    </source>
</evidence>
<dbReference type="Gene3D" id="1.10.357.10">
    <property type="entry name" value="Tetracycline Repressor, domain 2"/>
    <property type="match status" value="1"/>
</dbReference>
<keyword evidence="4" id="KW-0804">Transcription</keyword>
<dbReference type="AlphaFoldDB" id="A0A3A4ND93"/>
<organism evidence="7 8">
    <name type="scientific">Abyssobacteria bacterium (strain SURF_5)</name>
    <dbReference type="NCBI Taxonomy" id="2093360"/>
    <lineage>
        <taxon>Bacteria</taxon>
        <taxon>Pseudomonadati</taxon>
        <taxon>Candidatus Hydrogenedentota</taxon>
        <taxon>Candidatus Abyssobacteria</taxon>
    </lineage>
</organism>
<dbReference type="InterPro" id="IPR001647">
    <property type="entry name" value="HTH_TetR"/>
</dbReference>
<evidence type="ECO:0000256" key="2">
    <source>
        <dbReference type="ARBA" id="ARBA00023015"/>
    </source>
</evidence>
<evidence type="ECO:0000313" key="8">
    <source>
        <dbReference type="Proteomes" id="UP000265882"/>
    </source>
</evidence>
<dbReference type="InterPro" id="IPR050624">
    <property type="entry name" value="HTH-type_Tx_Regulator"/>
</dbReference>
<gene>
    <name evidence="7" type="ORF">C4520_16375</name>
</gene>
<dbReference type="SUPFAM" id="SSF48498">
    <property type="entry name" value="Tetracyclin repressor-like, C-terminal domain"/>
    <property type="match status" value="1"/>
</dbReference>
<dbReference type="PANTHER" id="PTHR43479">
    <property type="entry name" value="ACREF/ENVCD OPERON REPRESSOR-RELATED"/>
    <property type="match status" value="1"/>
</dbReference>
<keyword evidence="3 5" id="KW-0238">DNA-binding</keyword>
<dbReference type="Pfam" id="PF00440">
    <property type="entry name" value="TetR_N"/>
    <property type="match status" value="1"/>
</dbReference>
<dbReference type="GO" id="GO:0003677">
    <property type="term" value="F:DNA binding"/>
    <property type="evidence" value="ECO:0007669"/>
    <property type="project" value="UniProtKB-UniRule"/>
</dbReference>
<dbReference type="PROSITE" id="PS50977">
    <property type="entry name" value="HTH_TETR_2"/>
    <property type="match status" value="1"/>
</dbReference>
<protein>
    <submittedName>
        <fullName evidence="7">TetR family transcriptional regulator</fullName>
    </submittedName>
</protein>
<name>A0A3A4ND93_ABYX5</name>
<evidence type="ECO:0000259" key="6">
    <source>
        <dbReference type="PROSITE" id="PS50977"/>
    </source>
</evidence>
<dbReference type="InterPro" id="IPR009057">
    <property type="entry name" value="Homeodomain-like_sf"/>
</dbReference>
<dbReference type="Pfam" id="PF13977">
    <property type="entry name" value="TetR_C_6"/>
    <property type="match status" value="1"/>
</dbReference>
<keyword evidence="2" id="KW-0805">Transcription regulation</keyword>
<dbReference type="InterPro" id="IPR036271">
    <property type="entry name" value="Tet_transcr_reg_TetR-rel_C_sf"/>
</dbReference>
<evidence type="ECO:0000256" key="4">
    <source>
        <dbReference type="ARBA" id="ARBA00023163"/>
    </source>
</evidence>
<sequence length="202" mass="23609">MGRKSLAKERREQIVRALNRCVAEYGLQKTTIKNIARKAGVQPGILHHYFKDRDEIIEEMVEMIVNEVSAKYLEELQRHDDPEKRFEEGIDFLFNPVMINDEYASFFYDCWAEAKRNPRIRESFKMLYTRFRKAIIDLLAQNKGAAGLSSAKIQELADMIMAIQDGISLQWEMLPNGVSLKKAASMTKQMIRLYIREENRSR</sequence>
<evidence type="ECO:0000256" key="3">
    <source>
        <dbReference type="ARBA" id="ARBA00023125"/>
    </source>
</evidence>
<accession>A0A3A4ND93</accession>
<feature type="domain" description="HTH tetR-type" evidence="6">
    <location>
        <begin position="8"/>
        <end position="68"/>
    </location>
</feature>